<proteinExistence type="inferred from homology"/>
<accession>A0A4P6FB36</accession>
<dbReference type="SUPFAM" id="SSF48179">
    <property type="entry name" value="6-phosphogluconate dehydrogenase C-terminal domain-like"/>
    <property type="match status" value="1"/>
</dbReference>
<reference evidence="9 10" key="1">
    <citation type="submission" date="2019-01" db="EMBL/GenBank/DDBJ databases">
        <title>Genome sequencing of strain FW100M-8.</title>
        <authorList>
            <person name="Heo J."/>
            <person name="Kim S.-J."/>
            <person name="Kim J.-S."/>
            <person name="Hong S.-B."/>
            <person name="Kwon S.-W."/>
        </authorList>
    </citation>
    <scope>NUCLEOTIDE SEQUENCE [LARGE SCALE GENOMIC DNA]</scope>
    <source>
        <strain evidence="9 10">FW100M-8</strain>
    </source>
</reference>
<dbReference type="PANTHER" id="PTHR43362">
    <property type="entry name" value="MANNITOL DEHYDROGENASE DSF1-RELATED"/>
    <property type="match status" value="1"/>
</dbReference>
<sequence length="442" mass="46292">MPPETGHERTTHPPVRLAHLGLGAFHRAHQAWYTHRANLAAAGLNGEAGGSDGGSGAASVGSAAGWGIAAFTGRRPDAAAALAAQDGVYTLVERDADGDRAEVVESIVAAYDGADASHWHAVLADPAVGVLTTTITEGGYRGDAPARIASGLAARRAAGAGPIAIVACDNLRGNGALLRDAVLAAAAEAGPDTSAADSSGRDEGLAPWIAANVSFVDTVVDRITPATTDADRDAVRALTGADDPMAVVAEPFSEWILAGRFPAGRPAWELAGARFVDDLEPYEQRKLWLLNAAHSLLAYAGRPLGFETVDAAFADPALRARVEALWGEQRAVIDLPAREVDDAVAALRRRFANPRIRHSLEQIGRDGTFKLPPRILDPLERRRAAGLPDGVEQLRVLADWAAYVERFGPTDEPSRRLAAETSEASDIIALLSQPTLTPGGTP</sequence>
<dbReference type="InterPro" id="IPR050988">
    <property type="entry name" value="Mannitol_DH/Oxidoreductase"/>
</dbReference>
<dbReference type="InterPro" id="IPR008927">
    <property type="entry name" value="6-PGluconate_DH-like_C_sf"/>
</dbReference>
<evidence type="ECO:0000256" key="5">
    <source>
        <dbReference type="ARBA" id="ARBA00023027"/>
    </source>
</evidence>
<dbReference type="AlphaFoldDB" id="A0A4P6FB36"/>
<dbReference type="InterPro" id="IPR013118">
    <property type="entry name" value="Mannitol_DH_C"/>
</dbReference>
<dbReference type="Gene3D" id="3.40.50.720">
    <property type="entry name" value="NAD(P)-binding Rossmann-like Domain"/>
    <property type="match status" value="1"/>
</dbReference>
<dbReference type="EC" id="1.1.1.17" evidence="2"/>
<dbReference type="InterPro" id="IPR023027">
    <property type="entry name" value="Mannitol_DH_CS"/>
</dbReference>
<dbReference type="PROSITE" id="PS00974">
    <property type="entry name" value="MANNITOL_DHGENASE"/>
    <property type="match status" value="1"/>
</dbReference>
<dbReference type="RefSeq" id="WP_129190712.1">
    <property type="nucleotide sequence ID" value="NZ_CP035491.1"/>
</dbReference>
<dbReference type="OrthoDB" id="271711at2"/>
<keyword evidence="4" id="KW-0560">Oxidoreductase</keyword>
<evidence type="ECO:0000259" key="7">
    <source>
        <dbReference type="Pfam" id="PF01232"/>
    </source>
</evidence>
<dbReference type="Gene3D" id="1.10.1040.10">
    <property type="entry name" value="N-(1-d-carboxylethyl)-l-norvaline Dehydrogenase, domain 2"/>
    <property type="match status" value="1"/>
</dbReference>
<dbReference type="EMBL" id="CP035491">
    <property type="protein sequence ID" value="QAY73450.1"/>
    <property type="molecule type" value="Genomic_DNA"/>
</dbReference>
<evidence type="ECO:0000256" key="2">
    <source>
        <dbReference type="ARBA" id="ARBA00012939"/>
    </source>
</evidence>
<evidence type="ECO:0000256" key="3">
    <source>
        <dbReference type="ARBA" id="ARBA00016219"/>
    </source>
</evidence>
<organism evidence="9 10">
    <name type="scientific">Agromyces protaetiae</name>
    <dbReference type="NCBI Taxonomy" id="2509455"/>
    <lineage>
        <taxon>Bacteria</taxon>
        <taxon>Bacillati</taxon>
        <taxon>Actinomycetota</taxon>
        <taxon>Actinomycetes</taxon>
        <taxon>Micrococcales</taxon>
        <taxon>Microbacteriaceae</taxon>
        <taxon>Agromyces</taxon>
    </lineage>
</organism>
<dbReference type="PRINTS" id="PR00084">
    <property type="entry name" value="MTLDHDRGNASE"/>
</dbReference>
<comment type="similarity">
    <text evidence="1">Belongs to the mannitol dehydrogenase family.</text>
</comment>
<dbReference type="Pfam" id="PF08125">
    <property type="entry name" value="Mannitol_dh_C"/>
    <property type="match status" value="1"/>
</dbReference>
<keyword evidence="10" id="KW-1185">Reference proteome</keyword>
<dbReference type="GO" id="GO:0019594">
    <property type="term" value="P:mannitol metabolic process"/>
    <property type="evidence" value="ECO:0007669"/>
    <property type="project" value="InterPro"/>
</dbReference>
<evidence type="ECO:0000256" key="1">
    <source>
        <dbReference type="ARBA" id="ARBA00006541"/>
    </source>
</evidence>
<comment type="catalytic activity">
    <reaction evidence="6">
        <text>D-mannitol 1-phosphate + NAD(+) = beta-D-fructose 6-phosphate + NADH + H(+)</text>
        <dbReference type="Rhea" id="RHEA:19661"/>
        <dbReference type="ChEBI" id="CHEBI:15378"/>
        <dbReference type="ChEBI" id="CHEBI:57540"/>
        <dbReference type="ChEBI" id="CHEBI:57634"/>
        <dbReference type="ChEBI" id="CHEBI:57945"/>
        <dbReference type="ChEBI" id="CHEBI:61381"/>
        <dbReference type="EC" id="1.1.1.17"/>
    </reaction>
</comment>
<evidence type="ECO:0000256" key="6">
    <source>
        <dbReference type="ARBA" id="ARBA00048615"/>
    </source>
</evidence>
<dbReference type="InterPro" id="IPR013328">
    <property type="entry name" value="6PGD_dom2"/>
</dbReference>
<dbReference type="Pfam" id="PF01232">
    <property type="entry name" value="Mannitol_dh"/>
    <property type="match status" value="1"/>
</dbReference>
<keyword evidence="5" id="KW-0520">NAD</keyword>
<gene>
    <name evidence="9" type="ORF">ET445_08975</name>
</gene>
<evidence type="ECO:0000259" key="8">
    <source>
        <dbReference type="Pfam" id="PF08125"/>
    </source>
</evidence>
<dbReference type="Proteomes" id="UP000291259">
    <property type="component" value="Chromosome"/>
</dbReference>
<dbReference type="InterPro" id="IPR036291">
    <property type="entry name" value="NAD(P)-bd_dom_sf"/>
</dbReference>
<evidence type="ECO:0000313" key="9">
    <source>
        <dbReference type="EMBL" id="QAY73450.1"/>
    </source>
</evidence>
<name>A0A4P6FB36_9MICO</name>
<dbReference type="KEGG" id="agf:ET445_08975"/>
<dbReference type="PANTHER" id="PTHR43362:SF1">
    <property type="entry name" value="MANNITOL DEHYDROGENASE 2-RELATED"/>
    <property type="match status" value="1"/>
</dbReference>
<evidence type="ECO:0000313" key="10">
    <source>
        <dbReference type="Proteomes" id="UP000291259"/>
    </source>
</evidence>
<feature type="domain" description="Mannitol dehydrogenase C-terminal" evidence="8">
    <location>
        <begin position="278"/>
        <end position="405"/>
    </location>
</feature>
<dbReference type="GO" id="GO:0008926">
    <property type="term" value="F:mannitol-1-phosphate 5-dehydrogenase activity"/>
    <property type="evidence" value="ECO:0007669"/>
    <property type="project" value="UniProtKB-EC"/>
</dbReference>
<protein>
    <recommendedName>
        <fullName evidence="3">Mannitol-1-phosphate 5-dehydrogenase</fullName>
        <ecNumber evidence="2">1.1.1.17</ecNumber>
    </recommendedName>
</protein>
<dbReference type="InterPro" id="IPR013131">
    <property type="entry name" value="Mannitol_DH_N"/>
</dbReference>
<dbReference type="SUPFAM" id="SSF51735">
    <property type="entry name" value="NAD(P)-binding Rossmann-fold domains"/>
    <property type="match status" value="1"/>
</dbReference>
<feature type="domain" description="Mannitol dehydrogenase N-terminal" evidence="7">
    <location>
        <begin position="17"/>
        <end position="269"/>
    </location>
</feature>
<evidence type="ECO:0000256" key="4">
    <source>
        <dbReference type="ARBA" id="ARBA00023002"/>
    </source>
</evidence>
<dbReference type="InterPro" id="IPR000669">
    <property type="entry name" value="Mannitol_DH"/>
</dbReference>